<feature type="region of interest" description="Disordered" evidence="1">
    <location>
        <begin position="1"/>
        <end position="22"/>
    </location>
</feature>
<dbReference type="Proteomes" id="UP000188268">
    <property type="component" value="Unassembled WGS sequence"/>
</dbReference>
<dbReference type="Gramene" id="OMO71308">
    <property type="protein sequence ID" value="OMO71308"/>
    <property type="gene ID" value="CCACVL1_18297"/>
</dbReference>
<accession>A0A1R3HLX6</accession>
<gene>
    <name evidence="2" type="ORF">CCACVL1_18297</name>
</gene>
<proteinExistence type="predicted"/>
<name>A0A1R3HLX6_COCAP</name>
<protein>
    <submittedName>
        <fullName evidence="2">Uncharacterized protein</fullName>
    </submittedName>
</protein>
<dbReference type="AlphaFoldDB" id="A0A1R3HLX6"/>
<evidence type="ECO:0000313" key="3">
    <source>
        <dbReference type="Proteomes" id="UP000188268"/>
    </source>
</evidence>
<reference evidence="2 3" key="1">
    <citation type="submission" date="2013-09" db="EMBL/GenBank/DDBJ databases">
        <title>Corchorus capsularis genome sequencing.</title>
        <authorList>
            <person name="Alam M."/>
            <person name="Haque M.S."/>
            <person name="Islam M.S."/>
            <person name="Emdad E.M."/>
            <person name="Islam M.M."/>
            <person name="Ahmed B."/>
            <person name="Halim A."/>
            <person name="Hossen Q.M.M."/>
            <person name="Hossain M.Z."/>
            <person name="Ahmed R."/>
            <person name="Khan M.M."/>
            <person name="Islam R."/>
            <person name="Rashid M.M."/>
            <person name="Khan S.A."/>
            <person name="Rahman M.S."/>
            <person name="Alam M."/>
        </authorList>
    </citation>
    <scope>NUCLEOTIDE SEQUENCE [LARGE SCALE GENOMIC DNA]</scope>
    <source>
        <strain evidence="3">cv. CVL-1</strain>
        <tissue evidence="2">Whole seedling</tissue>
    </source>
</reference>
<keyword evidence="3" id="KW-1185">Reference proteome</keyword>
<sequence>MTWKGENVSRAAGSVPAFTSDV</sequence>
<organism evidence="2 3">
    <name type="scientific">Corchorus capsularis</name>
    <name type="common">Jute</name>
    <dbReference type="NCBI Taxonomy" id="210143"/>
    <lineage>
        <taxon>Eukaryota</taxon>
        <taxon>Viridiplantae</taxon>
        <taxon>Streptophyta</taxon>
        <taxon>Embryophyta</taxon>
        <taxon>Tracheophyta</taxon>
        <taxon>Spermatophyta</taxon>
        <taxon>Magnoliopsida</taxon>
        <taxon>eudicotyledons</taxon>
        <taxon>Gunneridae</taxon>
        <taxon>Pentapetalae</taxon>
        <taxon>rosids</taxon>
        <taxon>malvids</taxon>
        <taxon>Malvales</taxon>
        <taxon>Malvaceae</taxon>
        <taxon>Grewioideae</taxon>
        <taxon>Apeibeae</taxon>
        <taxon>Corchorus</taxon>
    </lineage>
</organism>
<dbReference type="EMBL" id="AWWV01011650">
    <property type="protein sequence ID" value="OMO71308.1"/>
    <property type="molecule type" value="Genomic_DNA"/>
</dbReference>
<evidence type="ECO:0000256" key="1">
    <source>
        <dbReference type="SAM" id="MobiDB-lite"/>
    </source>
</evidence>
<comment type="caution">
    <text evidence="2">The sequence shown here is derived from an EMBL/GenBank/DDBJ whole genome shotgun (WGS) entry which is preliminary data.</text>
</comment>
<evidence type="ECO:0000313" key="2">
    <source>
        <dbReference type="EMBL" id="OMO71308.1"/>
    </source>
</evidence>